<comment type="caution">
    <text evidence="2">The sequence shown here is derived from an EMBL/GenBank/DDBJ whole genome shotgun (WGS) entry which is preliminary data.</text>
</comment>
<dbReference type="AlphaFoldDB" id="A0A8H3BCY6"/>
<sequence length="142" mass="15788">MLMDFGNASLLEATLQFTQTTTGIYISPEWTAPEILKGTSSYTMSGDIYSLGMTMLEAFTSQAPFPGRNNNALIIHIVVKKNIPDRPQSVIPSDSVDGDKLWAILTRCWSYEPEARPTAETVWNEMEEITAKNLKAINGEEL</sequence>
<evidence type="ECO:0000313" key="3">
    <source>
        <dbReference type="Proteomes" id="UP000663843"/>
    </source>
</evidence>
<reference evidence="2" key="1">
    <citation type="submission" date="2021-01" db="EMBL/GenBank/DDBJ databases">
        <authorList>
            <person name="Kaushik A."/>
        </authorList>
    </citation>
    <scope>NUCLEOTIDE SEQUENCE</scope>
    <source>
        <strain evidence="2">AG2-2IIIB</strain>
    </source>
</reference>
<name>A0A8H3BCY6_9AGAM</name>
<dbReference type="PANTHER" id="PTHR45756:SF1">
    <property type="entry name" value="PROTEIN KINASE DOMAIN CONTAINING PROTEIN"/>
    <property type="match status" value="1"/>
</dbReference>
<feature type="domain" description="Protein kinase" evidence="1">
    <location>
        <begin position="1"/>
        <end position="129"/>
    </location>
</feature>
<dbReference type="InterPro" id="IPR000719">
    <property type="entry name" value="Prot_kinase_dom"/>
</dbReference>
<protein>
    <recommendedName>
        <fullName evidence="1">Protein kinase domain-containing protein</fullName>
    </recommendedName>
</protein>
<dbReference type="InterPro" id="IPR053215">
    <property type="entry name" value="TKL_Ser/Thr_kinase"/>
</dbReference>
<gene>
    <name evidence="2" type="ORF">RDB_LOCUS88391</name>
</gene>
<dbReference type="GO" id="GO:0005524">
    <property type="term" value="F:ATP binding"/>
    <property type="evidence" value="ECO:0007669"/>
    <property type="project" value="InterPro"/>
</dbReference>
<dbReference type="Gene3D" id="1.10.510.10">
    <property type="entry name" value="Transferase(Phosphotransferase) domain 1"/>
    <property type="match status" value="1"/>
</dbReference>
<dbReference type="GO" id="GO:0004672">
    <property type="term" value="F:protein kinase activity"/>
    <property type="evidence" value="ECO:0007669"/>
    <property type="project" value="InterPro"/>
</dbReference>
<evidence type="ECO:0000259" key="1">
    <source>
        <dbReference type="PROSITE" id="PS50011"/>
    </source>
</evidence>
<evidence type="ECO:0000313" key="2">
    <source>
        <dbReference type="EMBL" id="CAE6452515.1"/>
    </source>
</evidence>
<dbReference type="EMBL" id="CAJMWT010002741">
    <property type="protein sequence ID" value="CAE6452515.1"/>
    <property type="molecule type" value="Genomic_DNA"/>
</dbReference>
<dbReference type="PROSITE" id="PS50011">
    <property type="entry name" value="PROTEIN_KINASE_DOM"/>
    <property type="match status" value="1"/>
</dbReference>
<dbReference type="Pfam" id="PF00069">
    <property type="entry name" value="Pkinase"/>
    <property type="match status" value="1"/>
</dbReference>
<dbReference type="Proteomes" id="UP000663843">
    <property type="component" value="Unassembled WGS sequence"/>
</dbReference>
<accession>A0A8H3BCY6</accession>
<organism evidence="2 3">
    <name type="scientific">Rhizoctonia solani</name>
    <dbReference type="NCBI Taxonomy" id="456999"/>
    <lineage>
        <taxon>Eukaryota</taxon>
        <taxon>Fungi</taxon>
        <taxon>Dikarya</taxon>
        <taxon>Basidiomycota</taxon>
        <taxon>Agaricomycotina</taxon>
        <taxon>Agaricomycetes</taxon>
        <taxon>Cantharellales</taxon>
        <taxon>Ceratobasidiaceae</taxon>
        <taxon>Rhizoctonia</taxon>
    </lineage>
</organism>
<proteinExistence type="predicted"/>
<dbReference type="PANTHER" id="PTHR45756">
    <property type="entry name" value="PALMITOYLTRANSFERASE"/>
    <property type="match status" value="1"/>
</dbReference>
<dbReference type="SUPFAM" id="SSF56112">
    <property type="entry name" value="Protein kinase-like (PK-like)"/>
    <property type="match status" value="1"/>
</dbReference>
<dbReference type="InterPro" id="IPR011009">
    <property type="entry name" value="Kinase-like_dom_sf"/>
</dbReference>